<name>A0A518B020_9BACT</name>
<feature type="domain" description="DUF1553" evidence="4">
    <location>
        <begin position="575"/>
        <end position="802"/>
    </location>
</feature>
<dbReference type="Pfam" id="PF07587">
    <property type="entry name" value="PSD1"/>
    <property type="match status" value="1"/>
</dbReference>
<dbReference type="PANTHER" id="PTHR35889">
    <property type="entry name" value="CYCLOINULO-OLIGOSACCHARIDE FRUCTANOTRANSFERASE-RELATED"/>
    <property type="match status" value="1"/>
</dbReference>
<evidence type="ECO:0000313" key="6">
    <source>
        <dbReference type="Proteomes" id="UP000317093"/>
    </source>
</evidence>
<dbReference type="EMBL" id="CP036279">
    <property type="protein sequence ID" value="QDU60315.1"/>
    <property type="molecule type" value="Genomic_DNA"/>
</dbReference>
<evidence type="ECO:0000256" key="2">
    <source>
        <dbReference type="SAM" id="SignalP"/>
    </source>
</evidence>
<dbReference type="InterPro" id="IPR022655">
    <property type="entry name" value="DUF1553"/>
</dbReference>
<gene>
    <name evidence="5" type="ORF">Pan216_11540</name>
</gene>
<dbReference type="AlphaFoldDB" id="A0A518B020"/>
<protein>
    <submittedName>
        <fullName evidence="5">Bacterial Ig-like domain (Group 2)</fullName>
    </submittedName>
</protein>
<accession>A0A518B020</accession>
<evidence type="ECO:0000256" key="1">
    <source>
        <dbReference type="SAM" id="MobiDB-lite"/>
    </source>
</evidence>
<dbReference type="Proteomes" id="UP000317093">
    <property type="component" value="Chromosome"/>
</dbReference>
<evidence type="ECO:0000313" key="5">
    <source>
        <dbReference type="EMBL" id="QDU60315.1"/>
    </source>
</evidence>
<keyword evidence="2" id="KW-0732">Signal</keyword>
<dbReference type="Pfam" id="PF07583">
    <property type="entry name" value="PSCyt2"/>
    <property type="match status" value="1"/>
</dbReference>
<dbReference type="PANTHER" id="PTHR35889:SF3">
    <property type="entry name" value="F-BOX DOMAIN-CONTAINING PROTEIN"/>
    <property type="match status" value="1"/>
</dbReference>
<keyword evidence="6" id="KW-1185">Reference proteome</keyword>
<sequence precursor="true">MRNTFLTLGILVSSLATGLAVAVAAAPTPTSNTANTKESASLRFEPNTEVHLRGPDARHQLIVTAHSPSADPKDVTAAVSYHAEPRGIVTIDSTGQVAPLAEGTARIIAEGPAGKRATIAARVTDLTQPPSINFANQIVPIFTKFGCNGGGCHGKSTGQNGFKLSLLGFVPSEDYEYIVKEAGGRRVFPAAPDHSLLLQKAINKMAHGGGERLAIDSPEYRLLRRWIEQGMPLGSKDAPVVERIEVFPKERRLGKSGHQQLAIVAHYNDGGSDDVTREAQYDSNDTEMATVSETGLVETLGAAGDVAIMARYQGHVAVFRGSVPLGVPIASMPQPRNFIDEHVFAKLKDLGIPPSPRCDDATFLRRVCVDLAGRLPTVEEVEQFLADTNPSKRDLKIDELLASRDYAENFATKWSAVLRNKRGKDSHIRGTYAFYHWIRDSLDENKPFDRFVHEIITASGDAAYHPPVVWYRDVKTQEQQTEDVAQLFLGMRIQCARCHHHPFETWSQRDYYGFAAFFSRVGRKQGTNGLRTDDEPRIYHRRGKASARNPKSGKQLAPTGLGSEPIDLGADQDPRHALVDWMTAKENPYFAPALVNRYWKHFFGRGLVDPEDDMRVTNPSSNPALLRSMSQHFKESGFDLKDLARTICRSNAYQLSSTPNAHNAKDTRNFSRFYPRRLTAEILYDAVSHATGAVPRFDKVPPGTRAVELPDTGVNSYFLEVFGRPRSSSACECERSGDVTIAQSLHLLNSKEVQEKLHSSEGRAIRLAGAKEKQDDEKIRELYLTVFARPPSQEERTIAKQHLESHRDSQDQAFQDLLWALINSKEFLFNH</sequence>
<proteinExistence type="predicted"/>
<feature type="domain" description="DUF1549" evidence="3">
    <location>
        <begin position="339"/>
        <end position="521"/>
    </location>
</feature>
<feature type="chain" id="PRO_5022095788" evidence="2">
    <location>
        <begin position="26"/>
        <end position="831"/>
    </location>
</feature>
<feature type="signal peptide" evidence="2">
    <location>
        <begin position="1"/>
        <end position="25"/>
    </location>
</feature>
<dbReference type="InterPro" id="IPR008964">
    <property type="entry name" value="Invasin/intimin_cell_adhesion"/>
</dbReference>
<dbReference type="RefSeq" id="WP_419193291.1">
    <property type="nucleotide sequence ID" value="NZ_CP036279.1"/>
</dbReference>
<dbReference type="SUPFAM" id="SSF49373">
    <property type="entry name" value="Invasin/intimin cell-adhesion fragments"/>
    <property type="match status" value="1"/>
</dbReference>
<organism evidence="5 6">
    <name type="scientific">Kolteria novifilia</name>
    <dbReference type="NCBI Taxonomy" id="2527975"/>
    <lineage>
        <taxon>Bacteria</taxon>
        <taxon>Pseudomonadati</taxon>
        <taxon>Planctomycetota</taxon>
        <taxon>Planctomycetia</taxon>
        <taxon>Kolteriales</taxon>
        <taxon>Kolteriaceae</taxon>
        <taxon>Kolteria</taxon>
    </lineage>
</organism>
<feature type="region of interest" description="Disordered" evidence="1">
    <location>
        <begin position="541"/>
        <end position="566"/>
    </location>
</feature>
<dbReference type="InterPro" id="IPR011444">
    <property type="entry name" value="DUF1549"/>
</dbReference>
<reference evidence="5 6" key="1">
    <citation type="submission" date="2019-02" db="EMBL/GenBank/DDBJ databases">
        <title>Deep-cultivation of Planctomycetes and their phenomic and genomic characterization uncovers novel biology.</title>
        <authorList>
            <person name="Wiegand S."/>
            <person name="Jogler M."/>
            <person name="Boedeker C."/>
            <person name="Pinto D."/>
            <person name="Vollmers J."/>
            <person name="Rivas-Marin E."/>
            <person name="Kohn T."/>
            <person name="Peeters S.H."/>
            <person name="Heuer A."/>
            <person name="Rast P."/>
            <person name="Oberbeckmann S."/>
            <person name="Bunk B."/>
            <person name="Jeske O."/>
            <person name="Meyerdierks A."/>
            <person name="Storesund J.E."/>
            <person name="Kallscheuer N."/>
            <person name="Luecker S."/>
            <person name="Lage O.M."/>
            <person name="Pohl T."/>
            <person name="Merkel B.J."/>
            <person name="Hornburger P."/>
            <person name="Mueller R.-W."/>
            <person name="Bruemmer F."/>
            <person name="Labrenz M."/>
            <person name="Spormann A.M."/>
            <person name="Op den Camp H."/>
            <person name="Overmann J."/>
            <person name="Amann R."/>
            <person name="Jetten M.S.M."/>
            <person name="Mascher T."/>
            <person name="Medema M.H."/>
            <person name="Devos D.P."/>
            <person name="Kaster A.-K."/>
            <person name="Ovreas L."/>
            <person name="Rohde M."/>
            <person name="Galperin M.Y."/>
            <person name="Jogler C."/>
        </authorList>
    </citation>
    <scope>NUCLEOTIDE SEQUENCE [LARGE SCALE GENOMIC DNA]</scope>
    <source>
        <strain evidence="5 6">Pan216</strain>
    </source>
</reference>
<evidence type="ECO:0000259" key="4">
    <source>
        <dbReference type="Pfam" id="PF07587"/>
    </source>
</evidence>
<dbReference type="KEGG" id="knv:Pan216_11540"/>
<dbReference type="Gene3D" id="2.60.40.1080">
    <property type="match status" value="2"/>
</dbReference>
<evidence type="ECO:0000259" key="3">
    <source>
        <dbReference type="Pfam" id="PF07583"/>
    </source>
</evidence>